<reference evidence="1" key="1">
    <citation type="submission" date="2020-05" db="EMBL/GenBank/DDBJ databases">
        <title>Large-scale comparative analyses of tick genomes elucidate their genetic diversity and vector capacities.</title>
        <authorList>
            <person name="Jia N."/>
            <person name="Wang J."/>
            <person name="Shi W."/>
            <person name="Du L."/>
            <person name="Sun Y."/>
            <person name="Zhan W."/>
            <person name="Jiang J."/>
            <person name="Wang Q."/>
            <person name="Zhang B."/>
            <person name="Ji P."/>
            <person name="Sakyi L.B."/>
            <person name="Cui X."/>
            <person name="Yuan T."/>
            <person name="Jiang B."/>
            <person name="Yang W."/>
            <person name="Lam T.T.-Y."/>
            <person name="Chang Q."/>
            <person name="Ding S."/>
            <person name="Wang X."/>
            <person name="Zhu J."/>
            <person name="Ruan X."/>
            <person name="Zhao L."/>
            <person name="Wei J."/>
            <person name="Que T."/>
            <person name="Du C."/>
            <person name="Cheng J."/>
            <person name="Dai P."/>
            <person name="Han X."/>
            <person name="Huang E."/>
            <person name="Gao Y."/>
            <person name="Liu J."/>
            <person name="Shao H."/>
            <person name="Ye R."/>
            <person name="Li L."/>
            <person name="Wei W."/>
            <person name="Wang X."/>
            <person name="Wang C."/>
            <person name="Yang T."/>
            <person name="Huo Q."/>
            <person name="Li W."/>
            <person name="Guo W."/>
            <person name="Chen H."/>
            <person name="Zhou L."/>
            <person name="Ni X."/>
            <person name="Tian J."/>
            <person name="Zhou Y."/>
            <person name="Sheng Y."/>
            <person name="Liu T."/>
            <person name="Pan Y."/>
            <person name="Xia L."/>
            <person name="Li J."/>
            <person name="Zhao F."/>
            <person name="Cao W."/>
        </authorList>
    </citation>
    <scope>NUCLEOTIDE SEQUENCE</scope>
    <source>
        <strain evidence="1">Dsil-2018</strain>
    </source>
</reference>
<gene>
    <name evidence="1" type="ORF">HPB49_004954</name>
</gene>
<keyword evidence="2" id="KW-1185">Reference proteome</keyword>
<dbReference type="Proteomes" id="UP000821865">
    <property type="component" value="Chromosome 5"/>
</dbReference>
<name>A0ACB8CPY2_DERSI</name>
<evidence type="ECO:0000313" key="2">
    <source>
        <dbReference type="Proteomes" id="UP000821865"/>
    </source>
</evidence>
<protein>
    <submittedName>
        <fullName evidence="1">Uncharacterized protein</fullName>
    </submittedName>
</protein>
<dbReference type="EMBL" id="CM023474">
    <property type="protein sequence ID" value="KAH7949075.1"/>
    <property type="molecule type" value="Genomic_DNA"/>
</dbReference>
<evidence type="ECO:0000313" key="1">
    <source>
        <dbReference type="EMBL" id="KAH7949075.1"/>
    </source>
</evidence>
<sequence length="129" mass="14760">MQNSTIEEQLGVIRFLTAEGVKSATIHRWRVTVYCEDCVSDKSVRKWSARFRAGRESVVDDPRPGQANTSIMADLIDKVDDLVRSDRRVTLGMLAMKVDVSAGTVWTIVHDRLHYRKVCVQWVQKQLID</sequence>
<accession>A0ACB8CPY2</accession>
<comment type="caution">
    <text evidence="1">The sequence shown here is derived from an EMBL/GenBank/DDBJ whole genome shotgun (WGS) entry which is preliminary data.</text>
</comment>
<proteinExistence type="predicted"/>
<organism evidence="1 2">
    <name type="scientific">Dermacentor silvarum</name>
    <name type="common">Tick</name>
    <dbReference type="NCBI Taxonomy" id="543639"/>
    <lineage>
        <taxon>Eukaryota</taxon>
        <taxon>Metazoa</taxon>
        <taxon>Ecdysozoa</taxon>
        <taxon>Arthropoda</taxon>
        <taxon>Chelicerata</taxon>
        <taxon>Arachnida</taxon>
        <taxon>Acari</taxon>
        <taxon>Parasitiformes</taxon>
        <taxon>Ixodida</taxon>
        <taxon>Ixodoidea</taxon>
        <taxon>Ixodidae</taxon>
        <taxon>Rhipicephalinae</taxon>
        <taxon>Dermacentor</taxon>
    </lineage>
</organism>